<dbReference type="Bgee" id="ENSRNOG00000053208">
    <property type="expression patterns" value="Expressed in spleen and 2 other cell types or tissues"/>
</dbReference>
<dbReference type="SMART" id="SM00406">
    <property type="entry name" value="IGv"/>
    <property type="match status" value="1"/>
</dbReference>
<reference evidence="2" key="1">
    <citation type="submission" date="2024-01" db="EMBL/GenBank/DDBJ databases">
        <title>GRCr8: a new rat reference genome assembly contstructed from accurate long reads and long range scaffolding.</title>
        <authorList>
            <person name="Doris P.A."/>
            <person name="Kalbfleisch T."/>
            <person name="Li K."/>
            <person name="Howe K."/>
            <person name="Wood J."/>
        </authorList>
    </citation>
    <scope>NUCLEOTIDE SEQUENCE [LARGE SCALE GENOMIC DNA]</scope>
    <source>
        <strain evidence="2">Brown Norway</strain>
    </source>
</reference>
<proteinExistence type="evidence at protein level"/>
<dbReference type="AlphaFoldDB" id="D3ZE07"/>
<dbReference type="VEuPathDB" id="HostDB:ENSRNOG00000059447"/>
<reference evidence="2" key="3">
    <citation type="submission" date="2025-09" db="UniProtKB">
        <authorList>
            <consortium name="Ensembl"/>
        </authorList>
    </citation>
    <scope>IDENTIFICATION</scope>
    <source>
        <strain evidence="2">Brown Norway</strain>
    </source>
</reference>
<keyword evidence="5" id="KW-1267">Proteomics identification</keyword>
<reference evidence="2" key="2">
    <citation type="submission" date="2025-08" db="UniProtKB">
        <authorList>
            <consortium name="Ensembl"/>
        </authorList>
    </citation>
    <scope>IDENTIFICATION</scope>
    <source>
        <strain evidence="2">Brown Norway</strain>
    </source>
</reference>
<dbReference type="InterPro" id="IPR036179">
    <property type="entry name" value="Ig-like_dom_sf"/>
</dbReference>
<evidence type="ECO:0000313" key="4">
    <source>
        <dbReference type="RGD" id="15012570"/>
    </source>
</evidence>
<evidence type="ECO:0007829" key="5">
    <source>
        <dbReference type="PeptideAtlas" id="D3ZE07"/>
    </source>
</evidence>
<dbReference type="InParanoid" id="D3ZE07"/>
<dbReference type="InterPro" id="IPR013106">
    <property type="entry name" value="Ig_V-set"/>
</dbReference>
<evidence type="ECO:0000313" key="2">
    <source>
        <dbReference type="Ensembl" id="ENSRNOP00000039961.6"/>
    </source>
</evidence>
<organism evidence="2 3">
    <name type="scientific">Rattus norvegicus</name>
    <name type="common">Rat</name>
    <dbReference type="NCBI Taxonomy" id="10116"/>
    <lineage>
        <taxon>Eukaryota</taxon>
        <taxon>Metazoa</taxon>
        <taxon>Chordata</taxon>
        <taxon>Craniata</taxon>
        <taxon>Vertebrata</taxon>
        <taxon>Euteleostomi</taxon>
        <taxon>Mammalia</taxon>
        <taxon>Eutheria</taxon>
        <taxon>Euarchontoglires</taxon>
        <taxon>Glires</taxon>
        <taxon>Rodentia</taxon>
        <taxon>Myomorpha</taxon>
        <taxon>Muroidea</taxon>
        <taxon>Muridae</taxon>
        <taxon>Murinae</taxon>
        <taxon>Rattus</taxon>
    </lineage>
</organism>
<keyword evidence="3" id="KW-1185">Reference proteome</keyword>
<accession>D3ZE07</accession>
<dbReference type="HOGENOM" id="CLU_077975_4_0_1"/>
<name>D3ZE07_RAT</name>
<evidence type="ECO:0000259" key="1">
    <source>
        <dbReference type="PROSITE" id="PS50835"/>
    </source>
</evidence>
<dbReference type="Gene3D" id="2.60.40.10">
    <property type="entry name" value="Immunoglobulins"/>
    <property type="match status" value="1"/>
</dbReference>
<dbReference type="InterPro" id="IPR013783">
    <property type="entry name" value="Ig-like_fold"/>
</dbReference>
<dbReference type="STRING" id="10116.ENSRNOP00000039961"/>
<dbReference type="InterPro" id="IPR003599">
    <property type="entry name" value="Ig_sub"/>
</dbReference>
<dbReference type="AGR" id="RGD:15012570"/>
<dbReference type="SMART" id="SM00409">
    <property type="entry name" value="IG"/>
    <property type="match status" value="1"/>
</dbReference>
<feature type="domain" description="Ig-like" evidence="1">
    <location>
        <begin position="1"/>
        <end position="91"/>
    </location>
</feature>
<evidence type="ECO:0000313" key="3">
    <source>
        <dbReference type="Proteomes" id="UP000002494"/>
    </source>
</evidence>
<dbReference type="Proteomes" id="UP000002494">
    <property type="component" value="Chromosome 11"/>
</dbReference>
<protein>
    <recommendedName>
        <fullName evidence="1">Ig-like domain-containing protein</fullName>
    </recommendedName>
</protein>
<dbReference type="InterPro" id="IPR050150">
    <property type="entry name" value="IgV_Light_Chain"/>
</dbReference>
<dbReference type="PROSITE" id="PS50835">
    <property type="entry name" value="IG_LIKE"/>
    <property type="match status" value="1"/>
</dbReference>
<gene>
    <name evidence="4" type="primary">AC109901.2</name>
</gene>
<dbReference type="GeneTree" id="ENSGT00940000161640"/>
<dbReference type="PeptideAtlas" id="D3ZE07"/>
<sequence>QAVLTQPNSVSTSLGSTVKLSCTLSSGNIENNYVHWYQQYEGRSPTTMIYNDDKRPDGVPDRFSGSIDSSSNSAFLTINNVEIEDEAIYFCHSYVSSINHSDVNHGGSKTKISPEHQL</sequence>
<dbReference type="Ensembl" id="ENSRNOT00000045807.6">
    <property type="protein sequence ID" value="ENSRNOP00000039961.6"/>
    <property type="gene ID" value="ENSRNOG00000082383.1"/>
</dbReference>
<dbReference type="Pfam" id="PF07686">
    <property type="entry name" value="V-set"/>
    <property type="match status" value="1"/>
</dbReference>
<dbReference type="RGD" id="15012570">
    <property type="gene designation" value="AC109901.2"/>
</dbReference>
<dbReference type="SUPFAM" id="SSF48726">
    <property type="entry name" value="Immunoglobulin"/>
    <property type="match status" value="1"/>
</dbReference>
<dbReference type="InterPro" id="IPR007110">
    <property type="entry name" value="Ig-like_dom"/>
</dbReference>
<dbReference type="OMA" id="ESSYIHT"/>
<dbReference type="PANTHER" id="PTHR23267">
    <property type="entry name" value="IMMUNOGLOBULIN LIGHT CHAIN"/>
    <property type="match status" value="1"/>
</dbReference>